<dbReference type="EMBL" id="JAANQT010002564">
    <property type="protein sequence ID" value="KAG1302214.1"/>
    <property type="molecule type" value="Genomic_DNA"/>
</dbReference>
<feature type="DNA-binding region" description="HMG box" evidence="4">
    <location>
        <begin position="159"/>
        <end position="227"/>
    </location>
</feature>
<evidence type="ECO:0000256" key="3">
    <source>
        <dbReference type="ARBA" id="ARBA00023274"/>
    </source>
</evidence>
<reference evidence="6" key="1">
    <citation type="journal article" date="2020" name="Microb. Genom.">
        <title>Genetic diversity of clinical and environmental Mucorales isolates obtained from an investigation of mucormycosis cases among solid organ transplant recipients.</title>
        <authorList>
            <person name="Nguyen M.H."/>
            <person name="Kaul D."/>
            <person name="Muto C."/>
            <person name="Cheng S.J."/>
            <person name="Richter R.A."/>
            <person name="Bruno V.M."/>
            <person name="Liu G."/>
            <person name="Beyhan S."/>
            <person name="Sundermann A.J."/>
            <person name="Mounaud S."/>
            <person name="Pasculle A.W."/>
            <person name="Nierman W.C."/>
            <person name="Driscoll E."/>
            <person name="Cumbie R."/>
            <person name="Clancy C.J."/>
            <person name="Dupont C.L."/>
        </authorList>
    </citation>
    <scope>NUCLEOTIDE SEQUENCE</scope>
    <source>
        <strain evidence="6">GL11</strain>
    </source>
</reference>
<dbReference type="GO" id="GO:0000463">
    <property type="term" value="P:maturation of LSU-rRNA from tricistronic rRNA transcript (SSU-rRNA, 5.8S rRNA, LSU-rRNA)"/>
    <property type="evidence" value="ECO:0007669"/>
    <property type="project" value="InterPro"/>
</dbReference>
<dbReference type="PANTHER" id="PTHR45722">
    <property type="entry name" value="60S RIBOSOMAL PROTEIN L35"/>
    <property type="match status" value="1"/>
</dbReference>
<keyword evidence="7" id="KW-1185">Reference proteome</keyword>
<evidence type="ECO:0000313" key="7">
    <source>
        <dbReference type="Proteomes" id="UP000716291"/>
    </source>
</evidence>
<protein>
    <recommendedName>
        <fullName evidence="5">HMG box domain-containing protein</fullName>
    </recommendedName>
</protein>
<dbReference type="SUPFAM" id="SSF47095">
    <property type="entry name" value="HMG-box"/>
    <property type="match status" value="1"/>
</dbReference>
<dbReference type="Gene3D" id="6.10.250.3450">
    <property type="match status" value="1"/>
</dbReference>
<dbReference type="Pfam" id="PF00505">
    <property type="entry name" value="HMG_box"/>
    <property type="match status" value="1"/>
</dbReference>
<dbReference type="CDD" id="cd01389">
    <property type="entry name" value="HMG-box_ROX1-like"/>
    <property type="match status" value="1"/>
</dbReference>
<accession>A0A9P6X0C1</accession>
<dbReference type="PROSITE" id="PS00579">
    <property type="entry name" value="RIBOSOMAL_L29"/>
    <property type="match status" value="1"/>
</dbReference>
<dbReference type="PROSITE" id="PS50118">
    <property type="entry name" value="HMG_BOX_2"/>
    <property type="match status" value="1"/>
</dbReference>
<dbReference type="InterPro" id="IPR036910">
    <property type="entry name" value="HMG_box_dom_sf"/>
</dbReference>
<dbReference type="InterPro" id="IPR009071">
    <property type="entry name" value="HMG_box_dom"/>
</dbReference>
<dbReference type="Gene3D" id="1.10.30.10">
    <property type="entry name" value="High mobility group box domain"/>
    <property type="match status" value="1"/>
</dbReference>
<dbReference type="PANTHER" id="PTHR45722:SF2">
    <property type="entry name" value="LARGE RIBOSOMAL SUBUNIT PROTEIN UL29-RELATED"/>
    <property type="match status" value="1"/>
</dbReference>
<comment type="similarity">
    <text evidence="1">Belongs to the universal ribosomal protein uL29 family.</text>
</comment>
<dbReference type="InterPro" id="IPR045059">
    <property type="entry name" value="Ribosomal_uL29_euk"/>
</dbReference>
<dbReference type="GO" id="GO:0003677">
    <property type="term" value="F:DNA binding"/>
    <property type="evidence" value="ECO:0007669"/>
    <property type="project" value="UniProtKB-UniRule"/>
</dbReference>
<dbReference type="GO" id="GO:0003729">
    <property type="term" value="F:mRNA binding"/>
    <property type="evidence" value="ECO:0007669"/>
    <property type="project" value="TreeGrafter"/>
</dbReference>
<dbReference type="CDD" id="cd00427">
    <property type="entry name" value="Ribosomal_L29_HIP"/>
    <property type="match status" value="1"/>
</dbReference>
<keyword evidence="2" id="KW-0689">Ribosomal protein</keyword>
<dbReference type="InterPro" id="IPR028978">
    <property type="entry name" value="Chorismate_lyase_/UTRA_dom_sf"/>
</dbReference>
<dbReference type="FunFam" id="1.10.287.310:FF:000002">
    <property type="entry name" value="60S ribosomal protein L35"/>
    <property type="match status" value="1"/>
</dbReference>
<dbReference type="NCBIfam" id="TIGR00012">
    <property type="entry name" value="L29"/>
    <property type="match status" value="1"/>
</dbReference>
<feature type="domain" description="HMG box" evidence="5">
    <location>
        <begin position="159"/>
        <end position="227"/>
    </location>
</feature>
<dbReference type="FunFam" id="6.10.250.3450:FF:000001">
    <property type="entry name" value="60S ribosomal protein L35"/>
    <property type="match status" value="1"/>
</dbReference>
<dbReference type="OrthoDB" id="5673at2759"/>
<keyword evidence="4" id="KW-0539">Nucleus</keyword>
<dbReference type="GO" id="GO:0003735">
    <property type="term" value="F:structural constituent of ribosome"/>
    <property type="evidence" value="ECO:0007669"/>
    <property type="project" value="InterPro"/>
</dbReference>
<dbReference type="Pfam" id="PF00831">
    <property type="entry name" value="Ribosomal_L29"/>
    <property type="match status" value="1"/>
</dbReference>
<evidence type="ECO:0000256" key="2">
    <source>
        <dbReference type="ARBA" id="ARBA00022980"/>
    </source>
</evidence>
<comment type="caution">
    <text evidence="6">The sequence shown here is derived from an EMBL/GenBank/DDBJ whole genome shotgun (WGS) entry which is preliminary data.</text>
</comment>
<dbReference type="Gene3D" id="3.40.1410.10">
    <property type="entry name" value="Chorismate lyase-like"/>
    <property type="match status" value="1"/>
</dbReference>
<name>A0A9P6X0C1_RHIOR</name>
<dbReference type="AlphaFoldDB" id="A0A9P6X0C1"/>
<dbReference type="HAMAP" id="MF_00374">
    <property type="entry name" value="Ribosomal_uL29"/>
    <property type="match status" value="1"/>
</dbReference>
<keyword evidence="3" id="KW-0687">Ribonucleoprotein</keyword>
<dbReference type="SMART" id="SM00398">
    <property type="entry name" value="HMG"/>
    <property type="match status" value="1"/>
</dbReference>
<dbReference type="InterPro" id="IPR018254">
    <property type="entry name" value="Ribosomal_uL29_CS"/>
</dbReference>
<dbReference type="InterPro" id="IPR001854">
    <property type="entry name" value="Ribosomal_uL29"/>
</dbReference>
<organism evidence="6 7">
    <name type="scientific">Rhizopus oryzae</name>
    <name type="common">Mucormycosis agent</name>
    <name type="synonym">Rhizopus arrhizus var. delemar</name>
    <dbReference type="NCBI Taxonomy" id="64495"/>
    <lineage>
        <taxon>Eukaryota</taxon>
        <taxon>Fungi</taxon>
        <taxon>Fungi incertae sedis</taxon>
        <taxon>Mucoromycota</taxon>
        <taxon>Mucoromycotina</taxon>
        <taxon>Mucoromycetes</taxon>
        <taxon>Mucorales</taxon>
        <taxon>Mucorineae</taxon>
        <taxon>Rhizopodaceae</taxon>
        <taxon>Rhizopus</taxon>
    </lineage>
</organism>
<keyword evidence="4" id="KW-0238">DNA-binding</keyword>
<evidence type="ECO:0000256" key="4">
    <source>
        <dbReference type="PROSITE-ProRule" id="PRU00267"/>
    </source>
</evidence>
<evidence type="ECO:0000259" key="5">
    <source>
        <dbReference type="PROSITE" id="PS50118"/>
    </source>
</evidence>
<gene>
    <name evidence="6" type="ORF">G6F64_011121</name>
</gene>
<dbReference type="GO" id="GO:0022625">
    <property type="term" value="C:cytosolic large ribosomal subunit"/>
    <property type="evidence" value="ECO:0007669"/>
    <property type="project" value="InterPro"/>
</dbReference>
<proteinExistence type="inferred from homology"/>
<dbReference type="InterPro" id="IPR036049">
    <property type="entry name" value="Ribosomal_uL29_sf"/>
</dbReference>
<dbReference type="SUPFAM" id="SSF46561">
    <property type="entry name" value="Ribosomal protein L29 (L29p)"/>
    <property type="match status" value="1"/>
</dbReference>
<dbReference type="GO" id="GO:0006412">
    <property type="term" value="P:translation"/>
    <property type="evidence" value="ECO:0007669"/>
    <property type="project" value="InterPro"/>
</dbReference>
<evidence type="ECO:0000313" key="6">
    <source>
        <dbReference type="EMBL" id="KAG1302214.1"/>
    </source>
</evidence>
<evidence type="ECO:0000256" key="1">
    <source>
        <dbReference type="ARBA" id="ARBA00009254"/>
    </source>
</evidence>
<dbReference type="Gene3D" id="1.10.287.310">
    <property type="match status" value="1"/>
</dbReference>
<sequence>MAAIKAHELRNKNKAELLKVLDEQKQALANLRVQKVAGGKNQEVGEARKNVARVLTVINQTQREQLALFYHKKKYVPLDLRVKKTRAMRRALTPFEKSKKTLRQQKKEAHFPLLMSHAIEYRVNEKQQQDLVDLKTKTMMKPAGRVRHPRIRKKDPNHIPRPVNSFLAYRTEMQAIIRQYCPLANHREISKVVAKWWHEATTEEKQIFKDKAELAKYSHAQKYPHYKFSPKKKKAINNNAKKHPQKPKEGEQEIKEEVEMVFEIPLDKKEKSKEQENTLESYYHSCMYPATVDPIMEQNSTLLHHVYLPQEAYCFNYNSIMEEDRQRRMNMYQDYVLMDDLNTFGCDPIMTTVNTAVTNIGTTSTGATIGTVLPYYDLTPASQPLLTPEPEYPYISFSSSSISPYMLHPVDYWFEGVENYKRIPFEFTEELSSKNVFLRLPDEFSPMERMILQANGNLQRLLSAYYNVPSHVEIIKNIKSQGINVYYEREIKMYFENKFVYNAQSILTVKDDTVLELIEKHKYGLGQIFGHTHTAPQFTLHAVGRHGDSKGASFWRDYSLTIPDVLDCFIRESFIENLFDEFKGNRNIGFVWFADNKKNFP</sequence>
<dbReference type="GO" id="GO:0005634">
    <property type="term" value="C:nucleus"/>
    <property type="evidence" value="ECO:0007669"/>
    <property type="project" value="UniProtKB-UniRule"/>
</dbReference>
<dbReference type="Proteomes" id="UP000716291">
    <property type="component" value="Unassembled WGS sequence"/>
</dbReference>